<proteinExistence type="predicted"/>
<dbReference type="EMBL" id="RDQH01000341">
    <property type="protein sequence ID" value="RXH72328.1"/>
    <property type="molecule type" value="Genomic_DNA"/>
</dbReference>
<accession>A0A498HLD8</accession>
<dbReference type="Proteomes" id="UP000290289">
    <property type="component" value="Chromosome 15"/>
</dbReference>
<organism evidence="1 2">
    <name type="scientific">Malus domestica</name>
    <name type="common">Apple</name>
    <name type="synonym">Pyrus malus</name>
    <dbReference type="NCBI Taxonomy" id="3750"/>
    <lineage>
        <taxon>Eukaryota</taxon>
        <taxon>Viridiplantae</taxon>
        <taxon>Streptophyta</taxon>
        <taxon>Embryophyta</taxon>
        <taxon>Tracheophyta</taxon>
        <taxon>Spermatophyta</taxon>
        <taxon>Magnoliopsida</taxon>
        <taxon>eudicotyledons</taxon>
        <taxon>Gunneridae</taxon>
        <taxon>Pentapetalae</taxon>
        <taxon>rosids</taxon>
        <taxon>fabids</taxon>
        <taxon>Rosales</taxon>
        <taxon>Rosaceae</taxon>
        <taxon>Amygdaloideae</taxon>
        <taxon>Maleae</taxon>
        <taxon>Malus</taxon>
    </lineage>
</organism>
<sequence length="163" mass="17685">MDAEASPFESSETVASFLASTPLLIESWRLCSVANTTPGTAFESQQIGDVGYFALSGGEECLSFRNLVALETAGHGLFPPLSNNNNNNHNNIINGEEEAVMVHAGLLKLFVSLRCSQTFQDQMSVVIILQEIDNLVVLVCVLEEGKMGGKAQDAELRRIQIQL</sequence>
<dbReference type="PANTHER" id="PTHR47413">
    <property type="entry name" value="LIPASE-LIKE PAD4"/>
    <property type="match status" value="1"/>
</dbReference>
<gene>
    <name evidence="1" type="ORF">DVH24_012012</name>
</gene>
<dbReference type="AlphaFoldDB" id="A0A498HLD8"/>
<keyword evidence="2" id="KW-1185">Reference proteome</keyword>
<reference evidence="1 2" key="1">
    <citation type="submission" date="2018-10" db="EMBL/GenBank/DDBJ databases">
        <title>A high-quality apple genome assembly.</title>
        <authorList>
            <person name="Hu J."/>
        </authorList>
    </citation>
    <scope>NUCLEOTIDE SEQUENCE [LARGE SCALE GENOMIC DNA]</scope>
    <source>
        <strain evidence="2">cv. HFTH1</strain>
        <tissue evidence="1">Young leaf</tissue>
    </source>
</reference>
<name>A0A498HLD8_MALDO</name>
<evidence type="ECO:0000313" key="2">
    <source>
        <dbReference type="Proteomes" id="UP000290289"/>
    </source>
</evidence>
<protein>
    <submittedName>
        <fullName evidence="1">Uncharacterized protein</fullName>
    </submittedName>
</protein>
<dbReference type="STRING" id="3750.A0A498HLD8"/>
<dbReference type="PANTHER" id="PTHR47413:SF2">
    <property type="entry name" value="LIPASE-LIKE PAD4"/>
    <property type="match status" value="1"/>
</dbReference>
<evidence type="ECO:0000313" key="1">
    <source>
        <dbReference type="EMBL" id="RXH72328.1"/>
    </source>
</evidence>
<comment type="caution">
    <text evidence="1">The sequence shown here is derived from an EMBL/GenBank/DDBJ whole genome shotgun (WGS) entry which is preliminary data.</text>
</comment>